<accession>A0A1I1R3P3</accession>
<dbReference type="InterPro" id="IPR016181">
    <property type="entry name" value="Acyl_CoA_acyltransferase"/>
</dbReference>
<dbReference type="EMBL" id="FOLQ01000004">
    <property type="protein sequence ID" value="SFD24890.1"/>
    <property type="molecule type" value="Genomic_DNA"/>
</dbReference>
<organism evidence="2 3">
    <name type="scientific">Spirosoma endophyticum</name>
    <dbReference type="NCBI Taxonomy" id="662367"/>
    <lineage>
        <taxon>Bacteria</taxon>
        <taxon>Pseudomonadati</taxon>
        <taxon>Bacteroidota</taxon>
        <taxon>Cytophagia</taxon>
        <taxon>Cytophagales</taxon>
        <taxon>Cytophagaceae</taxon>
        <taxon>Spirosoma</taxon>
    </lineage>
</organism>
<evidence type="ECO:0000259" key="1">
    <source>
        <dbReference type="PROSITE" id="PS51186"/>
    </source>
</evidence>
<dbReference type="CDD" id="cd04301">
    <property type="entry name" value="NAT_SF"/>
    <property type="match status" value="1"/>
</dbReference>
<dbReference type="AlphaFoldDB" id="A0A1I1R3P3"/>
<keyword evidence="3" id="KW-1185">Reference proteome</keyword>
<dbReference type="OrthoDB" id="9797456at2"/>
<evidence type="ECO:0000313" key="3">
    <source>
        <dbReference type="Proteomes" id="UP000198598"/>
    </source>
</evidence>
<dbReference type="InterPro" id="IPR000182">
    <property type="entry name" value="GNAT_dom"/>
</dbReference>
<evidence type="ECO:0000313" key="2">
    <source>
        <dbReference type="EMBL" id="SFD24890.1"/>
    </source>
</evidence>
<dbReference type="PROSITE" id="PS51186">
    <property type="entry name" value="GNAT"/>
    <property type="match status" value="1"/>
</dbReference>
<proteinExistence type="predicted"/>
<reference evidence="2 3" key="1">
    <citation type="submission" date="2016-10" db="EMBL/GenBank/DDBJ databases">
        <authorList>
            <person name="de Groot N.N."/>
        </authorList>
    </citation>
    <scope>NUCLEOTIDE SEQUENCE [LARGE SCALE GENOMIC DNA]</scope>
    <source>
        <strain evidence="2 3">DSM 26130</strain>
    </source>
</reference>
<dbReference type="STRING" id="662367.SAMN05216167_10491"/>
<gene>
    <name evidence="2" type="ORF">SAMN05216167_10491</name>
</gene>
<dbReference type="SUPFAM" id="SSF55729">
    <property type="entry name" value="Acyl-CoA N-acyltransferases (Nat)"/>
    <property type="match status" value="1"/>
</dbReference>
<name>A0A1I1R3P3_9BACT</name>
<feature type="domain" description="N-acetyltransferase" evidence="1">
    <location>
        <begin position="100"/>
        <end position="227"/>
    </location>
</feature>
<protein>
    <submittedName>
        <fullName evidence="2">FR47-like protein</fullName>
    </submittedName>
</protein>
<sequence length="227" mass="25343">MSKHVLDNPAWNALVSGNNHLSNGNDIAKYFAPDVSPFVGIRETTQQNLDVLYQTIPFDNPVILISKEELTISNPWRVLTRIDGFQMVYTGLAEALPTGQEIIPLTEEHVPQMLALTNLTNPGPFAAKTIDFGHYRGIFDGDQLIAMAGQRLHAVDFAEISAVCTHPDHLGKGYAKMLLLHQLHRIQAASGTPYLHVKFDNIRAINVYKALGFETRTDIYFYVLQKA</sequence>
<dbReference type="Gene3D" id="3.40.630.30">
    <property type="match status" value="1"/>
</dbReference>
<dbReference type="Pfam" id="PF08445">
    <property type="entry name" value="FR47"/>
    <property type="match status" value="1"/>
</dbReference>
<dbReference type="InterPro" id="IPR013653">
    <property type="entry name" value="GCN5-like_dom"/>
</dbReference>
<dbReference type="GO" id="GO:0016747">
    <property type="term" value="F:acyltransferase activity, transferring groups other than amino-acyl groups"/>
    <property type="evidence" value="ECO:0007669"/>
    <property type="project" value="InterPro"/>
</dbReference>
<dbReference type="Proteomes" id="UP000198598">
    <property type="component" value="Unassembled WGS sequence"/>
</dbReference>
<dbReference type="RefSeq" id="WP_093826464.1">
    <property type="nucleotide sequence ID" value="NZ_FOLQ01000004.1"/>
</dbReference>